<reference evidence="2" key="1">
    <citation type="journal article" date="2013" name="Genetics">
        <title>The draft genome and transcriptome of Panagrellus redivivus are shaped by the harsh demands of a free-living lifestyle.</title>
        <authorList>
            <person name="Srinivasan J."/>
            <person name="Dillman A.R."/>
            <person name="Macchietto M.G."/>
            <person name="Heikkinen L."/>
            <person name="Lakso M."/>
            <person name="Fracchia K.M."/>
            <person name="Antoshechkin I."/>
            <person name="Mortazavi A."/>
            <person name="Wong G."/>
            <person name="Sternberg P.W."/>
        </authorList>
    </citation>
    <scope>NUCLEOTIDE SEQUENCE [LARGE SCALE GENOMIC DNA]</scope>
    <source>
        <strain evidence="2">MT8872</strain>
    </source>
</reference>
<organism evidence="2 3">
    <name type="scientific">Panagrellus redivivus</name>
    <name type="common">Microworm</name>
    <dbReference type="NCBI Taxonomy" id="6233"/>
    <lineage>
        <taxon>Eukaryota</taxon>
        <taxon>Metazoa</taxon>
        <taxon>Ecdysozoa</taxon>
        <taxon>Nematoda</taxon>
        <taxon>Chromadorea</taxon>
        <taxon>Rhabditida</taxon>
        <taxon>Tylenchina</taxon>
        <taxon>Panagrolaimomorpha</taxon>
        <taxon>Panagrolaimoidea</taxon>
        <taxon>Panagrolaimidae</taxon>
        <taxon>Panagrellus</taxon>
    </lineage>
</organism>
<keyword evidence="2" id="KW-1185">Reference proteome</keyword>
<reference evidence="3" key="2">
    <citation type="submission" date="2020-10" db="UniProtKB">
        <authorList>
            <consortium name="WormBaseParasite"/>
        </authorList>
    </citation>
    <scope>IDENTIFICATION</scope>
</reference>
<dbReference type="WBParaSite" id="Pan_g23625.t1">
    <property type="protein sequence ID" value="Pan_g23625.t1"/>
    <property type="gene ID" value="Pan_g23625"/>
</dbReference>
<keyword evidence="1" id="KW-0812">Transmembrane</keyword>
<proteinExistence type="predicted"/>
<feature type="transmembrane region" description="Helical" evidence="1">
    <location>
        <begin position="12"/>
        <end position="31"/>
    </location>
</feature>
<dbReference type="AlphaFoldDB" id="A0A7E4VSF7"/>
<keyword evidence="1" id="KW-1133">Transmembrane helix</keyword>
<dbReference type="Proteomes" id="UP000492821">
    <property type="component" value="Unassembled WGS sequence"/>
</dbReference>
<keyword evidence="1" id="KW-0472">Membrane</keyword>
<evidence type="ECO:0000313" key="2">
    <source>
        <dbReference type="Proteomes" id="UP000492821"/>
    </source>
</evidence>
<sequence length="114" mass="13219">MAIPNQIEIRRIFYALSWAMMGWKICMISAVCSQWCYKKSLNPKARDKYAYYEPQRKDKCFLPSGVVKYVFARHECRRCCAVLAHVSDGMQLEIGIDSMTMGAIMFGQDVQNYL</sequence>
<evidence type="ECO:0000256" key="1">
    <source>
        <dbReference type="SAM" id="Phobius"/>
    </source>
</evidence>
<name>A0A7E4VSF7_PANRE</name>
<evidence type="ECO:0000313" key="3">
    <source>
        <dbReference type="WBParaSite" id="Pan_g23625.t1"/>
    </source>
</evidence>
<protein>
    <submittedName>
        <fullName evidence="3">Integrase catalytic domain-containing protein</fullName>
    </submittedName>
</protein>
<accession>A0A7E4VSF7</accession>